<feature type="transmembrane region" description="Helical" evidence="9">
    <location>
        <begin position="284"/>
        <end position="305"/>
    </location>
</feature>
<dbReference type="Gene3D" id="1.20.1250.20">
    <property type="entry name" value="MFS general substrate transporter like domains"/>
    <property type="match status" value="1"/>
</dbReference>
<protein>
    <recommendedName>
        <fullName evidence="10">Major facilitator superfamily (MFS) profile domain-containing protein</fullName>
    </recommendedName>
</protein>
<feature type="transmembrane region" description="Helical" evidence="9">
    <location>
        <begin position="161"/>
        <end position="181"/>
    </location>
</feature>
<proteinExistence type="inferred from homology"/>
<dbReference type="PROSITE" id="PS00217">
    <property type="entry name" value="SUGAR_TRANSPORT_2"/>
    <property type="match status" value="1"/>
</dbReference>
<dbReference type="InterPro" id="IPR005828">
    <property type="entry name" value="MFS_sugar_transport-like"/>
</dbReference>
<feature type="transmembrane region" description="Helical" evidence="9">
    <location>
        <begin position="391"/>
        <end position="413"/>
    </location>
</feature>
<gene>
    <name evidence="11" type="ORF">AAF712_009230</name>
</gene>
<evidence type="ECO:0000256" key="4">
    <source>
        <dbReference type="ARBA" id="ARBA00022692"/>
    </source>
</evidence>
<feature type="domain" description="Major facilitator superfamily (MFS) profile" evidence="10">
    <location>
        <begin position="9"/>
        <end position="479"/>
    </location>
</feature>
<dbReference type="NCBIfam" id="TIGR00879">
    <property type="entry name" value="SP"/>
    <property type="match status" value="1"/>
</dbReference>
<evidence type="ECO:0000256" key="2">
    <source>
        <dbReference type="ARBA" id="ARBA00010992"/>
    </source>
</evidence>
<reference evidence="11 12" key="1">
    <citation type="submission" date="2024-05" db="EMBL/GenBank/DDBJ databases">
        <title>A draft genome resource for the thread blight pathogen Marasmius tenuissimus strain MS-2.</title>
        <authorList>
            <person name="Yulfo-Soto G.E."/>
            <person name="Baruah I.K."/>
            <person name="Amoako-Attah I."/>
            <person name="Bukari Y."/>
            <person name="Meinhardt L.W."/>
            <person name="Bailey B.A."/>
            <person name="Cohen S.P."/>
        </authorList>
    </citation>
    <scope>NUCLEOTIDE SEQUENCE [LARGE SCALE GENOMIC DNA]</scope>
    <source>
        <strain evidence="11 12">MS-2</strain>
    </source>
</reference>
<dbReference type="Proteomes" id="UP001437256">
    <property type="component" value="Unassembled WGS sequence"/>
</dbReference>
<sequence>MGLAFNIFTSAFSSIGAFLFGYDSGIIGTVLALPTFEDKFGKDADIQGAIVSTFNGQFYADVSSEQQQQDGVFASRFSTRIFSSFLTLLRMFQAVQFSESKHLHLQIGAIFALWGSAMQAGANNIATMIVGRIIAGLAIGVLSMTVPLYNTEIAPSKHRGFLVGLTQQFIGIGFIVANWVGYAGQYIDGNNSWRVPLGLQLVPAGLLLVGIQFLPNSPRWLLEVGRDDEARSAVYKLHGGSSSEAQERAENEYREMYDTIKAEMLIRSNKISDLWATRAMLRRTLVGCGVQIFCQLTGINIINYFGPRMWRSLGIQGGQELLIQGIYGAVGPIANLFFITLILDRVGRRKPLLFGAASFVALFSVVAAILATNPVNEGATNAANPAAQRAGIAMIFMTSIIFSVSFGPVSWVLASEVFPTSVRSIGTSVATCSNWALNTLLSQVSPLALDTIKYKFYILFVVVNLVDFFIIYLFFPETKGKTLEEMNAVFGDEIDAQQVLYEHGKTGTPSHDQDEKGSA</sequence>
<evidence type="ECO:0000256" key="5">
    <source>
        <dbReference type="ARBA" id="ARBA00022989"/>
    </source>
</evidence>
<keyword evidence="4 9" id="KW-0812">Transmembrane</keyword>
<feature type="transmembrane region" description="Helical" evidence="9">
    <location>
        <begin position="352"/>
        <end position="371"/>
    </location>
</feature>
<dbReference type="PANTHER" id="PTHR48022">
    <property type="entry name" value="PLASTIDIC GLUCOSE TRANSPORTER 4"/>
    <property type="match status" value="1"/>
</dbReference>
<dbReference type="SUPFAM" id="SSF103473">
    <property type="entry name" value="MFS general substrate transporter"/>
    <property type="match status" value="1"/>
</dbReference>
<evidence type="ECO:0000256" key="7">
    <source>
        <dbReference type="ARBA" id="ARBA00049119"/>
    </source>
</evidence>
<keyword evidence="6 9" id="KW-0472">Membrane</keyword>
<dbReference type="InterPro" id="IPR005829">
    <property type="entry name" value="Sugar_transporter_CS"/>
</dbReference>
<keyword evidence="5 9" id="KW-1133">Transmembrane helix</keyword>
<evidence type="ECO:0000313" key="11">
    <source>
        <dbReference type="EMBL" id="KAL0063876.1"/>
    </source>
</evidence>
<dbReference type="InterPro" id="IPR003663">
    <property type="entry name" value="Sugar/inositol_transpt"/>
</dbReference>
<organism evidence="11 12">
    <name type="scientific">Marasmius tenuissimus</name>
    <dbReference type="NCBI Taxonomy" id="585030"/>
    <lineage>
        <taxon>Eukaryota</taxon>
        <taxon>Fungi</taxon>
        <taxon>Dikarya</taxon>
        <taxon>Basidiomycota</taxon>
        <taxon>Agaricomycotina</taxon>
        <taxon>Agaricomycetes</taxon>
        <taxon>Agaricomycetidae</taxon>
        <taxon>Agaricales</taxon>
        <taxon>Marasmiineae</taxon>
        <taxon>Marasmiaceae</taxon>
        <taxon>Marasmius</taxon>
    </lineage>
</organism>
<evidence type="ECO:0000259" key="10">
    <source>
        <dbReference type="PROSITE" id="PS50850"/>
    </source>
</evidence>
<evidence type="ECO:0000256" key="8">
    <source>
        <dbReference type="RuleBase" id="RU003346"/>
    </source>
</evidence>
<name>A0ABR2ZQC2_9AGAR</name>
<dbReference type="InterPro" id="IPR036259">
    <property type="entry name" value="MFS_trans_sf"/>
</dbReference>
<comment type="similarity">
    <text evidence="2 8">Belongs to the major facilitator superfamily. Sugar transporter (TC 2.A.1.1) family.</text>
</comment>
<feature type="transmembrane region" description="Helical" evidence="9">
    <location>
        <begin position="325"/>
        <end position="343"/>
    </location>
</feature>
<comment type="catalytic activity">
    <reaction evidence="7">
        <text>myo-inositol(out) + H(+)(out) = myo-inositol(in) + H(+)(in)</text>
        <dbReference type="Rhea" id="RHEA:60364"/>
        <dbReference type="ChEBI" id="CHEBI:15378"/>
        <dbReference type="ChEBI" id="CHEBI:17268"/>
    </reaction>
</comment>
<evidence type="ECO:0000313" key="12">
    <source>
        <dbReference type="Proteomes" id="UP001437256"/>
    </source>
</evidence>
<keyword evidence="12" id="KW-1185">Reference proteome</keyword>
<feature type="transmembrane region" description="Helical" evidence="9">
    <location>
        <begin position="12"/>
        <end position="33"/>
    </location>
</feature>
<accession>A0ABR2ZQC2</accession>
<dbReference type="PROSITE" id="PS50850">
    <property type="entry name" value="MFS"/>
    <property type="match status" value="1"/>
</dbReference>
<feature type="transmembrane region" description="Helical" evidence="9">
    <location>
        <begin position="456"/>
        <end position="475"/>
    </location>
</feature>
<dbReference type="Pfam" id="PF00083">
    <property type="entry name" value="Sugar_tr"/>
    <property type="match status" value="1"/>
</dbReference>
<comment type="subcellular location">
    <subcellularLocation>
        <location evidence="1">Membrane</location>
        <topology evidence="1">Multi-pass membrane protein</topology>
    </subcellularLocation>
</comment>
<dbReference type="InterPro" id="IPR050360">
    <property type="entry name" value="MFS_Sugar_Transporters"/>
</dbReference>
<keyword evidence="3 8" id="KW-0813">Transport</keyword>
<evidence type="ECO:0000256" key="6">
    <source>
        <dbReference type="ARBA" id="ARBA00023136"/>
    </source>
</evidence>
<dbReference type="EMBL" id="JBBXMP010000072">
    <property type="protein sequence ID" value="KAL0063876.1"/>
    <property type="molecule type" value="Genomic_DNA"/>
</dbReference>
<evidence type="ECO:0000256" key="1">
    <source>
        <dbReference type="ARBA" id="ARBA00004141"/>
    </source>
</evidence>
<dbReference type="PRINTS" id="PR00171">
    <property type="entry name" value="SUGRTRNSPORT"/>
</dbReference>
<evidence type="ECO:0000256" key="3">
    <source>
        <dbReference type="ARBA" id="ARBA00022448"/>
    </source>
</evidence>
<dbReference type="PANTHER" id="PTHR48022:SF9">
    <property type="entry name" value="MAJOR FACILITATOR SUPERFAMILY (MFS) PROFILE DOMAIN-CONTAINING PROTEIN"/>
    <property type="match status" value="1"/>
</dbReference>
<comment type="caution">
    <text evidence="11">The sequence shown here is derived from an EMBL/GenBank/DDBJ whole genome shotgun (WGS) entry which is preliminary data.</text>
</comment>
<evidence type="ECO:0000256" key="9">
    <source>
        <dbReference type="SAM" id="Phobius"/>
    </source>
</evidence>
<feature type="transmembrane region" description="Helical" evidence="9">
    <location>
        <begin position="128"/>
        <end position="149"/>
    </location>
</feature>
<dbReference type="InterPro" id="IPR020846">
    <property type="entry name" value="MFS_dom"/>
</dbReference>